<dbReference type="PANTHER" id="PTHR11748">
    <property type="entry name" value="D-LACTATE DEHYDROGENASE"/>
    <property type="match status" value="1"/>
</dbReference>
<sequence length="1032" mass="112113">MESSTDEARFKAAGTHSVVEVGSSDAQDAAAGSARGEKADGRHVATPFRGTAAVMQSLEADLRRHVRGEVRFDQASKALYASDASNYRQVPLAVVVPADVDDLLATVAVCRRNDVPFLPRGGGTSQNGQCVNVAVVADASKYVNRVVSVDPEARTAIVEPGVVCDTLRDAAEQHGLTFAPDPATHSRCTLGGMIANNSCGAHSVMAGKTVENIEALEVVTYDGARFWVGPTADDELERIIAAGGRQGEIYAALKALRDTYAELIRARFPQIKRRVSGFNLDQLLPENGFNVARALVGTEGTCAVTLQAKVRLVKSPAKRVLLVVGFVDIFTAADAVPHFMQCGPIAIEGLDRAIIRGLQARGLKKEEIALLPEGDAWVVLEFGADTHDEAVRQAHAAAQHFASGAAGANVSTMVVEARALQAKVWSIRETGASAVALSVDPARPDPVVGWEDAAVDPLRLGDYLRAFQAMVDRYGYETSLYGHFGDGCVHARITFDLRTAEGIATWRRFLREAAELVVEFGGSLSGEHGDGHAKAEFLPIMYGPELMRAMEQFKAIWDPANRLNPGKVVHAYRADENLRMGPAYRPVNLQTRLTFASQEGDGFQRAVERCIGMGKCRSLEGGTMCPSYRATREEKYSTRGRAHLFWEMLQGEVITDGWQSREVKEALDTCLACKGCKSDCPTHTDMASYKAEFLSHYYETKRRPRQAMFMGRIGEWAPLAARFPRLTNFMMSAPGLAPLGRWIAGVAQARELPKFARQTYREIARRAARARNAAPVTAGSTPSNRKVILWVDTFSDHFSPEIAEAAADVLTQLGWHVVLPKKRLCCGRPLYDFGLLERARELLVNVLDDLADDIAAGVPLVGLEPGCLSVFKDELLKQLPDHAQARRLAAQTFLFSDFVVREPFDWPKLDAQVVVHGHCHQKALFGMQGDTALLERLGVKWTLLDTGCCGMAGSFGFNAEHRALSEKIGEDKLFPAIRGAAADTLVLTNGFSCREQIEQGTGRHALHIAQLAQRALAVGNGTQAASETAAAL</sequence>
<reference evidence="10 11" key="1">
    <citation type="submission" date="2016-11" db="EMBL/GenBank/DDBJ databases">
        <authorList>
            <person name="Jaros S."/>
            <person name="Januszkiewicz K."/>
            <person name="Wedrychowicz H."/>
        </authorList>
    </citation>
    <scope>NUCLEOTIDE SEQUENCE [LARGE SCALE GENOMIC DNA]</scope>
    <source>
        <strain evidence="10 11">GAS95</strain>
    </source>
</reference>
<dbReference type="InterPro" id="IPR036318">
    <property type="entry name" value="FAD-bd_PCMH-like_sf"/>
</dbReference>
<dbReference type="InterPro" id="IPR004017">
    <property type="entry name" value="Cys_rich_dom"/>
</dbReference>
<dbReference type="PROSITE" id="PS51387">
    <property type="entry name" value="FAD_PCMH"/>
    <property type="match status" value="1"/>
</dbReference>
<accession>A0A1N6GE10</accession>
<dbReference type="AlphaFoldDB" id="A0A1N6GE10"/>
<feature type="domain" description="FAD-binding PCMH-type" evidence="9">
    <location>
        <begin position="87"/>
        <end position="315"/>
    </location>
</feature>
<dbReference type="Proteomes" id="UP000185151">
    <property type="component" value="Unassembled WGS sequence"/>
</dbReference>
<evidence type="ECO:0000313" key="11">
    <source>
        <dbReference type="Proteomes" id="UP000185151"/>
    </source>
</evidence>
<evidence type="ECO:0000256" key="2">
    <source>
        <dbReference type="ARBA" id="ARBA00022630"/>
    </source>
</evidence>
<dbReference type="GO" id="GO:0004458">
    <property type="term" value="F:D-lactate dehydrogenase (cytochrome) activity"/>
    <property type="evidence" value="ECO:0007669"/>
    <property type="project" value="TreeGrafter"/>
</dbReference>
<keyword evidence="4" id="KW-0274">FAD</keyword>
<dbReference type="PANTHER" id="PTHR11748:SF119">
    <property type="entry name" value="D-2-HYDROXYGLUTARATE DEHYDROGENASE"/>
    <property type="match status" value="1"/>
</dbReference>
<evidence type="ECO:0000259" key="9">
    <source>
        <dbReference type="PROSITE" id="PS51387"/>
    </source>
</evidence>
<dbReference type="EMBL" id="FSRU01000001">
    <property type="protein sequence ID" value="SIO05716.1"/>
    <property type="molecule type" value="Genomic_DNA"/>
</dbReference>
<dbReference type="GO" id="GO:0046872">
    <property type="term" value="F:metal ion binding"/>
    <property type="evidence" value="ECO:0007669"/>
    <property type="project" value="UniProtKB-KW"/>
</dbReference>
<dbReference type="InterPro" id="IPR017900">
    <property type="entry name" value="4Fe4S_Fe_S_CS"/>
</dbReference>
<evidence type="ECO:0000256" key="4">
    <source>
        <dbReference type="ARBA" id="ARBA00022827"/>
    </source>
</evidence>
<organism evidence="10 11">
    <name type="scientific">Paraburkholderia phenazinium</name>
    <dbReference type="NCBI Taxonomy" id="60549"/>
    <lineage>
        <taxon>Bacteria</taxon>
        <taxon>Pseudomonadati</taxon>
        <taxon>Pseudomonadota</taxon>
        <taxon>Betaproteobacteria</taxon>
        <taxon>Burkholderiales</taxon>
        <taxon>Burkholderiaceae</taxon>
        <taxon>Paraburkholderia</taxon>
    </lineage>
</organism>
<name>A0A1N6GE10_9BURK</name>
<gene>
    <name evidence="10" type="ORF">SAMN05444165_0710</name>
</gene>
<feature type="compositionally biased region" description="Low complexity" evidence="8">
    <location>
        <begin position="22"/>
        <end position="34"/>
    </location>
</feature>
<evidence type="ECO:0000256" key="7">
    <source>
        <dbReference type="ARBA" id="ARBA00023014"/>
    </source>
</evidence>
<dbReference type="GO" id="GO:1903457">
    <property type="term" value="P:lactate catabolic process"/>
    <property type="evidence" value="ECO:0007669"/>
    <property type="project" value="TreeGrafter"/>
</dbReference>
<keyword evidence="6" id="KW-0408">Iron</keyword>
<dbReference type="Gene3D" id="1.10.45.10">
    <property type="entry name" value="Vanillyl-alcohol Oxidase, Chain A, domain 4"/>
    <property type="match status" value="1"/>
</dbReference>
<evidence type="ECO:0000256" key="5">
    <source>
        <dbReference type="ARBA" id="ARBA00023002"/>
    </source>
</evidence>
<keyword evidence="5" id="KW-0560">Oxidoreductase</keyword>
<dbReference type="InterPro" id="IPR004113">
    <property type="entry name" value="FAD-bd_oxidored_4_C"/>
</dbReference>
<protein>
    <submittedName>
        <fullName evidence="10">FAD/FMN-containing dehydrogenase</fullName>
    </submittedName>
</protein>
<dbReference type="Pfam" id="PF02754">
    <property type="entry name" value="CCG"/>
    <property type="match status" value="2"/>
</dbReference>
<dbReference type="GO" id="GO:0051536">
    <property type="term" value="F:iron-sulfur cluster binding"/>
    <property type="evidence" value="ECO:0007669"/>
    <property type="project" value="UniProtKB-KW"/>
</dbReference>
<evidence type="ECO:0000313" key="10">
    <source>
        <dbReference type="EMBL" id="SIO05716.1"/>
    </source>
</evidence>
<keyword evidence="11" id="KW-1185">Reference proteome</keyword>
<dbReference type="InterPro" id="IPR017896">
    <property type="entry name" value="4Fe4S_Fe-S-bd"/>
</dbReference>
<feature type="region of interest" description="Disordered" evidence="8">
    <location>
        <begin position="1"/>
        <end position="41"/>
    </location>
</feature>
<dbReference type="InterPro" id="IPR016164">
    <property type="entry name" value="FAD-linked_Oxase-like_C"/>
</dbReference>
<evidence type="ECO:0000256" key="1">
    <source>
        <dbReference type="ARBA" id="ARBA00001974"/>
    </source>
</evidence>
<dbReference type="InterPro" id="IPR016169">
    <property type="entry name" value="FAD-bd_PCMH_sub2"/>
</dbReference>
<dbReference type="GO" id="GO:0071949">
    <property type="term" value="F:FAD binding"/>
    <property type="evidence" value="ECO:0007669"/>
    <property type="project" value="InterPro"/>
</dbReference>
<keyword evidence="3" id="KW-0479">Metal-binding</keyword>
<evidence type="ECO:0000256" key="3">
    <source>
        <dbReference type="ARBA" id="ARBA00022723"/>
    </source>
</evidence>
<dbReference type="SUPFAM" id="SSF55103">
    <property type="entry name" value="FAD-linked oxidases, C-terminal domain"/>
    <property type="match status" value="1"/>
</dbReference>
<dbReference type="InterPro" id="IPR006094">
    <property type="entry name" value="Oxid_FAD_bind_N"/>
</dbReference>
<dbReference type="SUPFAM" id="SSF46548">
    <property type="entry name" value="alpha-helical ferredoxin"/>
    <property type="match status" value="1"/>
</dbReference>
<keyword evidence="7" id="KW-0411">Iron-sulfur</keyword>
<keyword evidence="2" id="KW-0285">Flavoprotein</keyword>
<evidence type="ECO:0000256" key="8">
    <source>
        <dbReference type="SAM" id="MobiDB-lite"/>
    </source>
</evidence>
<dbReference type="Gene3D" id="3.30.43.10">
    <property type="entry name" value="Uridine Diphospho-n-acetylenolpyruvylglucosamine Reductase, domain 2"/>
    <property type="match status" value="1"/>
</dbReference>
<feature type="compositionally biased region" description="Basic and acidic residues" evidence="8">
    <location>
        <begin position="1"/>
        <end position="10"/>
    </location>
</feature>
<dbReference type="Pfam" id="PF02913">
    <property type="entry name" value="FAD-oxidase_C"/>
    <property type="match status" value="1"/>
</dbReference>
<dbReference type="Gene3D" id="3.30.70.2740">
    <property type="match status" value="1"/>
</dbReference>
<dbReference type="InterPro" id="IPR016166">
    <property type="entry name" value="FAD-bd_PCMH"/>
</dbReference>
<dbReference type="Pfam" id="PF01565">
    <property type="entry name" value="FAD_binding_4"/>
    <property type="match status" value="1"/>
</dbReference>
<dbReference type="Gene3D" id="3.30.465.10">
    <property type="match status" value="1"/>
</dbReference>
<dbReference type="SUPFAM" id="SSF56176">
    <property type="entry name" value="FAD-binding/transporter-associated domain-like"/>
    <property type="match status" value="1"/>
</dbReference>
<dbReference type="InterPro" id="IPR016167">
    <property type="entry name" value="FAD-bd_PCMH_sub1"/>
</dbReference>
<dbReference type="Pfam" id="PF13183">
    <property type="entry name" value="Fer4_8"/>
    <property type="match status" value="1"/>
</dbReference>
<proteinExistence type="predicted"/>
<dbReference type="GO" id="GO:0008720">
    <property type="term" value="F:D-lactate dehydrogenase (NAD+) activity"/>
    <property type="evidence" value="ECO:0007669"/>
    <property type="project" value="TreeGrafter"/>
</dbReference>
<dbReference type="InterPro" id="IPR016171">
    <property type="entry name" value="Vanillyl_alc_oxidase_C-sub2"/>
</dbReference>
<comment type="cofactor">
    <cofactor evidence="1">
        <name>FAD</name>
        <dbReference type="ChEBI" id="CHEBI:57692"/>
    </cofactor>
</comment>
<evidence type="ECO:0000256" key="6">
    <source>
        <dbReference type="ARBA" id="ARBA00023004"/>
    </source>
</evidence>
<dbReference type="PROSITE" id="PS00198">
    <property type="entry name" value="4FE4S_FER_1"/>
    <property type="match status" value="1"/>
</dbReference>